<reference evidence="2" key="1">
    <citation type="submission" date="2020-04" db="EMBL/GenBank/DDBJ databases">
        <authorList>
            <person name="Chiriac C."/>
            <person name="Salcher M."/>
            <person name="Ghai R."/>
            <person name="Kavagutti S V."/>
        </authorList>
    </citation>
    <scope>NUCLEOTIDE SEQUENCE</scope>
</reference>
<evidence type="ECO:0000259" key="1">
    <source>
        <dbReference type="Pfam" id="PF11195"/>
    </source>
</evidence>
<dbReference type="InterPro" id="IPR021361">
    <property type="entry name" value="Tad2-like_dom"/>
</dbReference>
<dbReference type="EMBL" id="LR796429">
    <property type="protein sequence ID" value="CAB4144785.1"/>
    <property type="molecule type" value="Genomic_DNA"/>
</dbReference>
<organism evidence="2">
    <name type="scientific">uncultured Caudovirales phage</name>
    <dbReference type="NCBI Taxonomy" id="2100421"/>
    <lineage>
        <taxon>Viruses</taxon>
        <taxon>Duplodnaviria</taxon>
        <taxon>Heunggongvirae</taxon>
        <taxon>Uroviricota</taxon>
        <taxon>Caudoviricetes</taxon>
        <taxon>Peduoviridae</taxon>
        <taxon>Maltschvirus</taxon>
        <taxon>Maltschvirus maltsch</taxon>
    </lineage>
</organism>
<accession>A0A6J5MCI6</accession>
<gene>
    <name evidence="2" type="ORF">UFOVP470_60</name>
</gene>
<dbReference type="Pfam" id="PF11195">
    <property type="entry name" value="Tad2-like"/>
    <property type="match status" value="1"/>
</dbReference>
<evidence type="ECO:0000313" key="2">
    <source>
        <dbReference type="EMBL" id="CAB4144785.1"/>
    </source>
</evidence>
<name>A0A6J5MCI6_9CAUD</name>
<sequence>MNPSTMNFGDALSLLKAGMKVARAGWNGKGMFIFLVPGSRFKVSRAPLLGIYEEGTEIEYHAHIDMKTAQGYVVPWLASQSDMLAEDWEII</sequence>
<feature type="domain" description="Thoeris anti-defense 2-like" evidence="1">
    <location>
        <begin position="6"/>
        <end position="91"/>
    </location>
</feature>
<proteinExistence type="predicted"/>
<protein>
    <recommendedName>
        <fullName evidence="1">Thoeris anti-defense 2-like domain-containing protein</fullName>
    </recommendedName>
</protein>